<keyword evidence="1" id="KW-0472">Membrane</keyword>
<organism evidence="2 3">
    <name type="scientific">Lasiosphaeria hispida</name>
    <dbReference type="NCBI Taxonomy" id="260671"/>
    <lineage>
        <taxon>Eukaryota</taxon>
        <taxon>Fungi</taxon>
        <taxon>Dikarya</taxon>
        <taxon>Ascomycota</taxon>
        <taxon>Pezizomycotina</taxon>
        <taxon>Sordariomycetes</taxon>
        <taxon>Sordariomycetidae</taxon>
        <taxon>Sordariales</taxon>
        <taxon>Lasiosphaeriaceae</taxon>
        <taxon>Lasiosphaeria</taxon>
    </lineage>
</organism>
<reference evidence="2" key="2">
    <citation type="submission" date="2023-06" db="EMBL/GenBank/DDBJ databases">
        <authorList>
            <consortium name="Lawrence Berkeley National Laboratory"/>
            <person name="Haridas S."/>
            <person name="Hensen N."/>
            <person name="Bonometti L."/>
            <person name="Westerberg I."/>
            <person name="Brannstrom I.O."/>
            <person name="Guillou S."/>
            <person name="Cros-Aarteil S."/>
            <person name="Calhoun S."/>
            <person name="Kuo A."/>
            <person name="Mondo S."/>
            <person name="Pangilinan J."/>
            <person name="Riley R."/>
            <person name="Labutti K."/>
            <person name="Andreopoulos B."/>
            <person name="Lipzen A."/>
            <person name="Chen C."/>
            <person name="Yanf M."/>
            <person name="Daum C."/>
            <person name="Ng V."/>
            <person name="Clum A."/>
            <person name="Steindorff A."/>
            <person name="Ohm R."/>
            <person name="Martin F."/>
            <person name="Silar P."/>
            <person name="Natvig D."/>
            <person name="Lalanne C."/>
            <person name="Gautier V."/>
            <person name="Ament-Velasquez S.L."/>
            <person name="Kruys A."/>
            <person name="Hutchinson M.I."/>
            <person name="Powell A.J."/>
            <person name="Barry K."/>
            <person name="Miller A.N."/>
            <person name="Grigoriev I.V."/>
            <person name="Debuchy R."/>
            <person name="Gladieux P."/>
            <person name="Thoren M.H."/>
            <person name="Johannesson H."/>
        </authorList>
    </citation>
    <scope>NUCLEOTIDE SEQUENCE</scope>
    <source>
        <strain evidence="2">CBS 955.72</strain>
    </source>
</reference>
<feature type="transmembrane region" description="Helical" evidence="1">
    <location>
        <begin position="45"/>
        <end position="63"/>
    </location>
</feature>
<dbReference type="EMBL" id="JAUIQD010000002">
    <property type="protein sequence ID" value="KAK3359227.1"/>
    <property type="molecule type" value="Genomic_DNA"/>
</dbReference>
<dbReference type="Proteomes" id="UP001275084">
    <property type="component" value="Unassembled WGS sequence"/>
</dbReference>
<name>A0AAJ0MHQ9_9PEZI</name>
<proteinExistence type="predicted"/>
<feature type="transmembrane region" description="Helical" evidence="1">
    <location>
        <begin position="69"/>
        <end position="89"/>
    </location>
</feature>
<keyword evidence="1" id="KW-0812">Transmembrane</keyword>
<protein>
    <submittedName>
        <fullName evidence="2">Uncharacterized protein</fullName>
    </submittedName>
</protein>
<dbReference type="AlphaFoldDB" id="A0AAJ0MHQ9"/>
<keyword evidence="3" id="KW-1185">Reference proteome</keyword>
<comment type="caution">
    <text evidence="2">The sequence shown here is derived from an EMBL/GenBank/DDBJ whole genome shotgun (WGS) entry which is preliminary data.</text>
</comment>
<evidence type="ECO:0000313" key="3">
    <source>
        <dbReference type="Proteomes" id="UP001275084"/>
    </source>
</evidence>
<gene>
    <name evidence="2" type="ORF">B0T25DRAFT_90892</name>
</gene>
<evidence type="ECO:0000313" key="2">
    <source>
        <dbReference type="EMBL" id="KAK3359227.1"/>
    </source>
</evidence>
<keyword evidence="1" id="KW-1133">Transmembrane helix</keyword>
<sequence>MGRNRPPISRYLWETGAANWGIHCIDKTKTFFEFNKQRITHSPPLFGFGFFFLLLYILFYIPSSDIEPFLFSFLYCLFLITSLLLGYGIERTEYSLI</sequence>
<accession>A0AAJ0MHQ9</accession>
<evidence type="ECO:0000256" key="1">
    <source>
        <dbReference type="SAM" id="Phobius"/>
    </source>
</evidence>
<reference evidence="2" key="1">
    <citation type="journal article" date="2023" name="Mol. Phylogenet. Evol.">
        <title>Genome-scale phylogeny and comparative genomics of the fungal order Sordariales.</title>
        <authorList>
            <person name="Hensen N."/>
            <person name="Bonometti L."/>
            <person name="Westerberg I."/>
            <person name="Brannstrom I.O."/>
            <person name="Guillou S."/>
            <person name="Cros-Aarteil S."/>
            <person name="Calhoun S."/>
            <person name="Haridas S."/>
            <person name="Kuo A."/>
            <person name="Mondo S."/>
            <person name="Pangilinan J."/>
            <person name="Riley R."/>
            <person name="LaButti K."/>
            <person name="Andreopoulos B."/>
            <person name="Lipzen A."/>
            <person name="Chen C."/>
            <person name="Yan M."/>
            <person name="Daum C."/>
            <person name="Ng V."/>
            <person name="Clum A."/>
            <person name="Steindorff A."/>
            <person name="Ohm R.A."/>
            <person name="Martin F."/>
            <person name="Silar P."/>
            <person name="Natvig D.O."/>
            <person name="Lalanne C."/>
            <person name="Gautier V."/>
            <person name="Ament-Velasquez S.L."/>
            <person name="Kruys A."/>
            <person name="Hutchinson M.I."/>
            <person name="Powell A.J."/>
            <person name="Barry K."/>
            <person name="Miller A.N."/>
            <person name="Grigoriev I.V."/>
            <person name="Debuchy R."/>
            <person name="Gladieux P."/>
            <person name="Hiltunen Thoren M."/>
            <person name="Johannesson H."/>
        </authorList>
    </citation>
    <scope>NUCLEOTIDE SEQUENCE</scope>
    <source>
        <strain evidence="2">CBS 955.72</strain>
    </source>
</reference>